<evidence type="ECO:0000313" key="12">
    <source>
        <dbReference type="Proteomes" id="UP000318102"/>
    </source>
</evidence>
<dbReference type="PROSITE" id="PS50112">
    <property type="entry name" value="PAS"/>
    <property type="match status" value="1"/>
</dbReference>
<evidence type="ECO:0000313" key="11">
    <source>
        <dbReference type="EMBL" id="TVX94547.1"/>
    </source>
</evidence>
<dbReference type="Gene3D" id="1.10.287.130">
    <property type="match status" value="1"/>
</dbReference>
<evidence type="ECO:0000256" key="3">
    <source>
        <dbReference type="ARBA" id="ARBA00022553"/>
    </source>
</evidence>
<keyword evidence="7" id="KW-0067">ATP-binding</keyword>
<evidence type="ECO:0000259" key="10">
    <source>
        <dbReference type="PROSITE" id="PS50112"/>
    </source>
</evidence>
<keyword evidence="4" id="KW-0808">Transferase</keyword>
<name>A0A559J3U5_9BACL</name>
<dbReference type="InterPro" id="IPR013767">
    <property type="entry name" value="PAS_fold"/>
</dbReference>
<keyword evidence="8" id="KW-0902">Two-component regulatory system</keyword>
<dbReference type="EMBL" id="VNJK01000001">
    <property type="protein sequence ID" value="TVX94547.1"/>
    <property type="molecule type" value="Genomic_DNA"/>
</dbReference>
<dbReference type="Pfam" id="PF00512">
    <property type="entry name" value="HisKA"/>
    <property type="match status" value="1"/>
</dbReference>
<dbReference type="SUPFAM" id="SSF55874">
    <property type="entry name" value="ATPase domain of HSP90 chaperone/DNA topoisomerase II/histidine kinase"/>
    <property type="match status" value="1"/>
</dbReference>
<dbReference type="InterPro" id="IPR036890">
    <property type="entry name" value="HATPase_C_sf"/>
</dbReference>
<dbReference type="PANTHER" id="PTHR43065">
    <property type="entry name" value="SENSOR HISTIDINE KINASE"/>
    <property type="match status" value="1"/>
</dbReference>
<dbReference type="Pfam" id="PF02518">
    <property type="entry name" value="HATPase_c"/>
    <property type="match status" value="1"/>
</dbReference>
<evidence type="ECO:0000256" key="2">
    <source>
        <dbReference type="ARBA" id="ARBA00012438"/>
    </source>
</evidence>
<accession>A0A559J3U5</accession>
<reference evidence="11 12" key="1">
    <citation type="submission" date="2019-07" db="EMBL/GenBank/DDBJ databases">
        <authorList>
            <person name="Kim J."/>
        </authorList>
    </citation>
    <scope>NUCLEOTIDE SEQUENCE [LARGE SCALE GENOMIC DNA]</scope>
    <source>
        <strain evidence="11 12">N4</strain>
    </source>
</reference>
<dbReference type="SMART" id="SM00387">
    <property type="entry name" value="HATPase_c"/>
    <property type="match status" value="1"/>
</dbReference>
<evidence type="ECO:0000256" key="1">
    <source>
        <dbReference type="ARBA" id="ARBA00000085"/>
    </source>
</evidence>
<dbReference type="SMART" id="SM00388">
    <property type="entry name" value="HisKA"/>
    <property type="match status" value="1"/>
</dbReference>
<evidence type="ECO:0000256" key="5">
    <source>
        <dbReference type="ARBA" id="ARBA00022741"/>
    </source>
</evidence>
<dbReference type="InterPro" id="IPR003661">
    <property type="entry name" value="HisK_dim/P_dom"/>
</dbReference>
<gene>
    <name evidence="11" type="ORF">FPZ44_02920</name>
</gene>
<dbReference type="PANTHER" id="PTHR43065:SF10">
    <property type="entry name" value="PEROXIDE STRESS-ACTIVATED HISTIDINE KINASE MAK3"/>
    <property type="match status" value="1"/>
</dbReference>
<dbReference type="Proteomes" id="UP000318102">
    <property type="component" value="Unassembled WGS sequence"/>
</dbReference>
<keyword evidence="3" id="KW-0597">Phosphoprotein</keyword>
<dbReference type="SUPFAM" id="SSF55785">
    <property type="entry name" value="PYP-like sensor domain (PAS domain)"/>
    <property type="match status" value="1"/>
</dbReference>
<dbReference type="InterPro" id="IPR003594">
    <property type="entry name" value="HATPase_dom"/>
</dbReference>
<dbReference type="GO" id="GO:0005524">
    <property type="term" value="F:ATP binding"/>
    <property type="evidence" value="ECO:0007669"/>
    <property type="project" value="UniProtKB-KW"/>
</dbReference>
<dbReference type="SMART" id="SM00091">
    <property type="entry name" value="PAS"/>
    <property type="match status" value="1"/>
</dbReference>
<evidence type="ECO:0000256" key="7">
    <source>
        <dbReference type="ARBA" id="ARBA00022840"/>
    </source>
</evidence>
<dbReference type="Gene3D" id="3.30.565.10">
    <property type="entry name" value="Histidine kinase-like ATPase, C-terminal domain"/>
    <property type="match status" value="1"/>
</dbReference>
<dbReference type="PRINTS" id="PR00344">
    <property type="entry name" value="BCTRLSENSOR"/>
</dbReference>
<evidence type="ECO:0000256" key="8">
    <source>
        <dbReference type="ARBA" id="ARBA00023012"/>
    </source>
</evidence>
<dbReference type="AlphaFoldDB" id="A0A559J3U5"/>
<protein>
    <recommendedName>
        <fullName evidence="2">histidine kinase</fullName>
        <ecNumber evidence="2">2.7.13.3</ecNumber>
    </recommendedName>
</protein>
<proteinExistence type="predicted"/>
<evidence type="ECO:0000256" key="6">
    <source>
        <dbReference type="ARBA" id="ARBA00022777"/>
    </source>
</evidence>
<dbReference type="GO" id="GO:0000155">
    <property type="term" value="F:phosphorelay sensor kinase activity"/>
    <property type="evidence" value="ECO:0007669"/>
    <property type="project" value="InterPro"/>
</dbReference>
<evidence type="ECO:0000259" key="9">
    <source>
        <dbReference type="PROSITE" id="PS50109"/>
    </source>
</evidence>
<dbReference type="GO" id="GO:0006355">
    <property type="term" value="P:regulation of DNA-templated transcription"/>
    <property type="evidence" value="ECO:0007669"/>
    <property type="project" value="InterPro"/>
</dbReference>
<dbReference type="CDD" id="cd00082">
    <property type="entry name" value="HisKA"/>
    <property type="match status" value="1"/>
</dbReference>
<dbReference type="OrthoDB" id="9815750at2"/>
<comment type="catalytic activity">
    <reaction evidence="1">
        <text>ATP + protein L-histidine = ADP + protein N-phospho-L-histidine.</text>
        <dbReference type="EC" id="2.7.13.3"/>
    </reaction>
</comment>
<dbReference type="Gene3D" id="3.30.450.20">
    <property type="entry name" value="PAS domain"/>
    <property type="match status" value="1"/>
</dbReference>
<dbReference type="PROSITE" id="PS50109">
    <property type="entry name" value="HIS_KIN"/>
    <property type="match status" value="1"/>
</dbReference>
<dbReference type="CDD" id="cd00130">
    <property type="entry name" value="PAS"/>
    <property type="match status" value="1"/>
</dbReference>
<dbReference type="InterPro" id="IPR035965">
    <property type="entry name" value="PAS-like_dom_sf"/>
</dbReference>
<keyword evidence="5" id="KW-0547">Nucleotide-binding</keyword>
<dbReference type="Pfam" id="PF00989">
    <property type="entry name" value="PAS"/>
    <property type="match status" value="1"/>
</dbReference>
<keyword evidence="6" id="KW-0418">Kinase</keyword>
<dbReference type="InterPro" id="IPR036097">
    <property type="entry name" value="HisK_dim/P_sf"/>
</dbReference>
<dbReference type="NCBIfam" id="TIGR00229">
    <property type="entry name" value="sensory_box"/>
    <property type="match status" value="1"/>
</dbReference>
<dbReference type="InterPro" id="IPR004358">
    <property type="entry name" value="Sig_transdc_His_kin-like_C"/>
</dbReference>
<feature type="domain" description="Histidine kinase" evidence="9">
    <location>
        <begin position="249"/>
        <end position="462"/>
    </location>
</feature>
<evidence type="ECO:0000256" key="4">
    <source>
        <dbReference type="ARBA" id="ARBA00022679"/>
    </source>
</evidence>
<comment type="caution">
    <text evidence="11">The sequence shown here is derived from an EMBL/GenBank/DDBJ whole genome shotgun (WGS) entry which is preliminary data.</text>
</comment>
<dbReference type="InterPro" id="IPR005467">
    <property type="entry name" value="His_kinase_dom"/>
</dbReference>
<sequence>MVDWKSQYTKSLRQFMLNGSEKDLETARTIARTSQQMKPYDVLTLHEDTMTMMMSHVEWNEAAKMLHRSYVYFVECLSVIQMEQGSKEGEFLAINPIREPWMQPSRALFAGDFNQNKYENVLQQMDCAIVLFDEDGTLSFVNVATAKLLQVPRKQLVGCTLIELMRHPLIQRDKRKLMIRVFRETIQRRKRYHEITDRQGRTFLVTFTHGEQMDGDFLFSIKDVSDYKRIEQTAVQNDKLAILGKIAAAIAHEIRNPLTSIRGFIQLLRPHLMNLGKEEYARIILAEIDRANDIIFEFLNSSKPTAPLTTEVPISSLLREVVLLTESEALMKGCEIEWMEHASEQPLTVSIDVKQIKQVFLNMIRNAIDAIVEVAHLRKGTIQIHAAKDGKYVAVTIRDNGQGMDERTLERLFDPFFTTKNEGTGLGLSVSYRIIRNHGGVIEVDSQQEEWTQFVIRLPITIGDHTRPSSSLGEW</sequence>
<dbReference type="SUPFAM" id="SSF47384">
    <property type="entry name" value="Homodimeric domain of signal transducing histidine kinase"/>
    <property type="match status" value="1"/>
</dbReference>
<keyword evidence="12" id="KW-1185">Reference proteome</keyword>
<dbReference type="InterPro" id="IPR000014">
    <property type="entry name" value="PAS"/>
</dbReference>
<dbReference type="EC" id="2.7.13.3" evidence="2"/>
<feature type="domain" description="PAS" evidence="10">
    <location>
        <begin position="114"/>
        <end position="189"/>
    </location>
</feature>
<organism evidence="11 12">
    <name type="scientific">Paenibacillus agilis</name>
    <dbReference type="NCBI Taxonomy" id="3020863"/>
    <lineage>
        <taxon>Bacteria</taxon>
        <taxon>Bacillati</taxon>
        <taxon>Bacillota</taxon>
        <taxon>Bacilli</taxon>
        <taxon>Bacillales</taxon>
        <taxon>Paenibacillaceae</taxon>
        <taxon>Paenibacillus</taxon>
    </lineage>
</organism>